<feature type="region of interest" description="Disordered" evidence="1">
    <location>
        <begin position="20"/>
        <end position="41"/>
    </location>
</feature>
<dbReference type="PANTHER" id="PTHR20956:SF12">
    <property type="entry name" value="FLYWCH-TYPE DOMAIN-CONTAINING PROTEIN"/>
    <property type="match status" value="1"/>
</dbReference>
<dbReference type="Proteomes" id="UP001286313">
    <property type="component" value="Unassembled WGS sequence"/>
</dbReference>
<evidence type="ECO:0000313" key="3">
    <source>
        <dbReference type="Proteomes" id="UP001286313"/>
    </source>
</evidence>
<sequence>MSTDSFTEISVACNPSEDLTIAQPSTSTIDDPSEELTHPSPLPFFNVSLPMEEVSQVVEASLTTVPIPTDIMVDAPTSYHVVGDSRKGGDLLTYALDSTSWIWSIRTKKNRCLASVSQQGNIFTRSPKEHNNGGNPGAKLRAQAISLVKAAAREDTYKSSGKIVTDTLLTLTTDEVQLPKVSNLQRTANRARQQLRPKHPTDLEFEIATAHNPK</sequence>
<dbReference type="AlphaFoldDB" id="A0AAE1GHN6"/>
<name>A0AAE1GHN6_PETCI</name>
<reference evidence="2" key="1">
    <citation type="submission" date="2023-10" db="EMBL/GenBank/DDBJ databases">
        <title>Genome assemblies of two species of porcelain crab, Petrolisthes cinctipes and Petrolisthes manimaculis (Anomura: Porcellanidae).</title>
        <authorList>
            <person name="Angst P."/>
        </authorList>
    </citation>
    <scope>NUCLEOTIDE SEQUENCE</scope>
    <source>
        <strain evidence="2">PB745_01</strain>
        <tissue evidence="2">Gill</tissue>
    </source>
</reference>
<protein>
    <submittedName>
        <fullName evidence="2">Uncharacterized protein</fullName>
    </submittedName>
</protein>
<accession>A0AAE1GHN6</accession>
<proteinExistence type="predicted"/>
<gene>
    <name evidence="2" type="ORF">Pcinc_002920</name>
</gene>
<keyword evidence="3" id="KW-1185">Reference proteome</keyword>
<dbReference type="PANTHER" id="PTHR20956">
    <property type="entry name" value="HEH2P"/>
    <property type="match status" value="1"/>
</dbReference>
<evidence type="ECO:0000256" key="1">
    <source>
        <dbReference type="SAM" id="MobiDB-lite"/>
    </source>
</evidence>
<organism evidence="2 3">
    <name type="scientific">Petrolisthes cinctipes</name>
    <name type="common">Flat porcelain crab</name>
    <dbReference type="NCBI Taxonomy" id="88211"/>
    <lineage>
        <taxon>Eukaryota</taxon>
        <taxon>Metazoa</taxon>
        <taxon>Ecdysozoa</taxon>
        <taxon>Arthropoda</taxon>
        <taxon>Crustacea</taxon>
        <taxon>Multicrustacea</taxon>
        <taxon>Malacostraca</taxon>
        <taxon>Eumalacostraca</taxon>
        <taxon>Eucarida</taxon>
        <taxon>Decapoda</taxon>
        <taxon>Pleocyemata</taxon>
        <taxon>Anomura</taxon>
        <taxon>Galatheoidea</taxon>
        <taxon>Porcellanidae</taxon>
        <taxon>Petrolisthes</taxon>
    </lineage>
</organism>
<dbReference type="EMBL" id="JAWQEG010000218">
    <property type="protein sequence ID" value="KAK3893234.1"/>
    <property type="molecule type" value="Genomic_DNA"/>
</dbReference>
<evidence type="ECO:0000313" key="2">
    <source>
        <dbReference type="EMBL" id="KAK3893234.1"/>
    </source>
</evidence>
<comment type="caution">
    <text evidence="2">The sequence shown here is derived from an EMBL/GenBank/DDBJ whole genome shotgun (WGS) entry which is preliminary data.</text>
</comment>